<evidence type="ECO:0000256" key="2">
    <source>
        <dbReference type="ARBA" id="ARBA00022723"/>
    </source>
</evidence>
<dbReference type="AlphaFoldDB" id="A0A4U1B705"/>
<protein>
    <submittedName>
        <fullName evidence="6">GFA family protein</fullName>
    </submittedName>
</protein>
<evidence type="ECO:0000256" key="4">
    <source>
        <dbReference type="ARBA" id="ARBA00023239"/>
    </source>
</evidence>
<evidence type="ECO:0000259" key="5">
    <source>
        <dbReference type="PROSITE" id="PS51891"/>
    </source>
</evidence>
<evidence type="ECO:0000313" key="7">
    <source>
        <dbReference type="Proteomes" id="UP000307999"/>
    </source>
</evidence>
<feature type="domain" description="CENP-V/GFA" evidence="5">
    <location>
        <begin position="3"/>
        <end position="109"/>
    </location>
</feature>
<dbReference type="InterPro" id="IPR011057">
    <property type="entry name" value="Mss4-like_sf"/>
</dbReference>
<dbReference type="RefSeq" id="WP_136734930.1">
    <property type="nucleotide sequence ID" value="NZ_SWDB01000009.1"/>
</dbReference>
<name>A0A4U1B705_9GAMM</name>
<reference evidence="6 7" key="1">
    <citation type="submission" date="2019-04" db="EMBL/GenBank/DDBJ databases">
        <title>Thalassotalea guangxiensis sp. nov., isolated from sediment of the coastal wetland.</title>
        <authorList>
            <person name="Zheng S."/>
            <person name="Zhang D."/>
        </authorList>
    </citation>
    <scope>NUCLEOTIDE SEQUENCE [LARGE SCALE GENOMIC DNA]</scope>
    <source>
        <strain evidence="6 7">ZS-4</strain>
    </source>
</reference>
<dbReference type="SUPFAM" id="SSF51316">
    <property type="entry name" value="Mss4-like"/>
    <property type="match status" value="1"/>
</dbReference>
<keyword evidence="2" id="KW-0479">Metal-binding</keyword>
<evidence type="ECO:0000256" key="3">
    <source>
        <dbReference type="ARBA" id="ARBA00022833"/>
    </source>
</evidence>
<proteinExistence type="inferred from homology"/>
<dbReference type="Gene3D" id="3.90.1590.10">
    <property type="entry name" value="glutathione-dependent formaldehyde- activating enzyme (gfa)"/>
    <property type="match status" value="1"/>
</dbReference>
<dbReference type="InterPro" id="IPR006913">
    <property type="entry name" value="CENP-V/GFA"/>
</dbReference>
<dbReference type="EMBL" id="SWDB01000009">
    <property type="protein sequence ID" value="TKB46354.1"/>
    <property type="molecule type" value="Genomic_DNA"/>
</dbReference>
<dbReference type="PANTHER" id="PTHR33337:SF40">
    <property type="entry name" value="CENP-V_GFA DOMAIN-CONTAINING PROTEIN-RELATED"/>
    <property type="match status" value="1"/>
</dbReference>
<comment type="caution">
    <text evidence="6">The sequence shown here is derived from an EMBL/GenBank/DDBJ whole genome shotgun (WGS) entry which is preliminary data.</text>
</comment>
<organism evidence="6 7">
    <name type="scientific">Thalassotalea mangrovi</name>
    <dbReference type="NCBI Taxonomy" id="2572245"/>
    <lineage>
        <taxon>Bacteria</taxon>
        <taxon>Pseudomonadati</taxon>
        <taxon>Pseudomonadota</taxon>
        <taxon>Gammaproteobacteria</taxon>
        <taxon>Alteromonadales</taxon>
        <taxon>Colwelliaceae</taxon>
        <taxon>Thalassotalea</taxon>
    </lineage>
</organism>
<dbReference type="PANTHER" id="PTHR33337">
    <property type="entry name" value="GFA DOMAIN-CONTAINING PROTEIN"/>
    <property type="match status" value="1"/>
</dbReference>
<dbReference type="GO" id="GO:0016846">
    <property type="term" value="F:carbon-sulfur lyase activity"/>
    <property type="evidence" value="ECO:0007669"/>
    <property type="project" value="InterPro"/>
</dbReference>
<gene>
    <name evidence="6" type="ORF">E8M12_04690</name>
</gene>
<keyword evidence="4" id="KW-0456">Lyase</keyword>
<accession>A0A4U1B705</accession>
<dbReference type="PROSITE" id="PS51891">
    <property type="entry name" value="CENP_V_GFA"/>
    <property type="match status" value="1"/>
</dbReference>
<dbReference type="GO" id="GO:0046872">
    <property type="term" value="F:metal ion binding"/>
    <property type="evidence" value="ECO:0007669"/>
    <property type="project" value="UniProtKB-KW"/>
</dbReference>
<sequence length="139" mass="15672">MAYRGSCLCGNIHYQFTRFDNEIAHCHCRMCRKFHGAAFSTFVPVARTDLTWKTGAKCLATYQASNGTKRQFCVNCGSSLTFQSANDNNTLEIALATLDMDDSSLTPLPVPDAHVHVDSKVEWYTINDELPQYRKDRPT</sequence>
<keyword evidence="3" id="KW-0862">Zinc</keyword>
<comment type="similarity">
    <text evidence="1">Belongs to the Gfa family.</text>
</comment>
<dbReference type="Pfam" id="PF04828">
    <property type="entry name" value="GFA"/>
    <property type="match status" value="1"/>
</dbReference>
<dbReference type="Proteomes" id="UP000307999">
    <property type="component" value="Unassembled WGS sequence"/>
</dbReference>
<keyword evidence="7" id="KW-1185">Reference proteome</keyword>
<dbReference type="OrthoDB" id="4188830at2"/>
<evidence type="ECO:0000256" key="1">
    <source>
        <dbReference type="ARBA" id="ARBA00005495"/>
    </source>
</evidence>
<evidence type="ECO:0000313" key="6">
    <source>
        <dbReference type="EMBL" id="TKB46354.1"/>
    </source>
</evidence>